<feature type="transmembrane region" description="Helical" evidence="1">
    <location>
        <begin position="90"/>
        <end position="109"/>
    </location>
</feature>
<organism evidence="2 3">
    <name type="scientific">Actomonas aquatica</name>
    <dbReference type="NCBI Taxonomy" id="2866162"/>
    <lineage>
        <taxon>Bacteria</taxon>
        <taxon>Pseudomonadati</taxon>
        <taxon>Verrucomicrobiota</taxon>
        <taxon>Opitutia</taxon>
        <taxon>Opitutales</taxon>
        <taxon>Opitutaceae</taxon>
        <taxon>Actomonas</taxon>
    </lineage>
</organism>
<accession>A0ABZ1C6S0</accession>
<keyword evidence="3" id="KW-1185">Reference proteome</keyword>
<proteinExistence type="predicted"/>
<evidence type="ECO:0000313" key="3">
    <source>
        <dbReference type="Proteomes" id="UP000738431"/>
    </source>
</evidence>
<feature type="transmembrane region" description="Helical" evidence="1">
    <location>
        <begin position="223"/>
        <end position="242"/>
    </location>
</feature>
<sequence>MNLRPCLLLLRKDLVRLAVLVVPALLLMWADRFVAFGTLQPSRTFNDFGVWTTVLQWPLIVLVGMALGNEDRAIGDQTFWRTRPIPPGQVLLAKLLALGLTLVLPASVFEFIRALQHDLPASLAAVIAVERFATVGLISSIALLLGAASPSILRAIIAVVVMVVAVLLFLLADQQFQWVKAVKALRLVEVSAGSRQVVSVVIWGLATLGLLHQLYRRANARLVLFGGPLALIGGLLIGQWWFVQVVAEPHDAPPTNPVDPADLPALRLRNAHEFGVIQRTSGPTPSIRLGVPAQLDTSTDSFAAEILFAESELTFPDGTTYNTRWSNPYFPLPLQTARKALQQEVGLRAHRTYLGDARADHYRPNFQIGQVPQPTIQPWQGRDADLTSKVRVRYSRLRLATTLPLERGASWAEAGVRLQVLGRPQWQHDRIELPILQSRATSLLHPTGALRPDQRLLDRFFGFALINRTTQEAALAVQFGYQNSSELGATFEQRILRPRFADAEGMADDTFSITSATIDEQWLEQAELVIFVSDHVGEVDQTLDFGPITLPTFDRPLPDGSFLHD</sequence>
<keyword evidence="1" id="KW-0812">Transmembrane</keyword>
<evidence type="ECO:0008006" key="4">
    <source>
        <dbReference type="Google" id="ProtNLM"/>
    </source>
</evidence>
<feature type="transmembrane region" description="Helical" evidence="1">
    <location>
        <begin position="121"/>
        <end position="145"/>
    </location>
</feature>
<name>A0ABZ1C6S0_9BACT</name>
<dbReference type="Proteomes" id="UP000738431">
    <property type="component" value="Chromosome"/>
</dbReference>
<reference evidence="2 3" key="1">
    <citation type="submission" date="2023-12" db="EMBL/GenBank/DDBJ databases">
        <title>Description of an unclassified Opitutus bacterium of Verrucomicrobiota.</title>
        <authorList>
            <person name="Zhang D.-F."/>
        </authorList>
    </citation>
    <scope>NUCLEOTIDE SEQUENCE [LARGE SCALE GENOMIC DNA]</scope>
    <source>
        <strain evidence="2 3">WL0086</strain>
    </source>
</reference>
<protein>
    <recommendedName>
        <fullName evidence="4">ABC transporter permease</fullName>
    </recommendedName>
</protein>
<evidence type="ECO:0000313" key="2">
    <source>
        <dbReference type="EMBL" id="WRQ87037.1"/>
    </source>
</evidence>
<feature type="transmembrane region" description="Helical" evidence="1">
    <location>
        <begin position="14"/>
        <end position="30"/>
    </location>
</feature>
<dbReference type="RefSeq" id="WP_221029549.1">
    <property type="nucleotide sequence ID" value="NZ_CP139781.1"/>
</dbReference>
<keyword evidence="1" id="KW-1133">Transmembrane helix</keyword>
<dbReference type="EMBL" id="CP139781">
    <property type="protein sequence ID" value="WRQ87037.1"/>
    <property type="molecule type" value="Genomic_DNA"/>
</dbReference>
<feature type="transmembrane region" description="Helical" evidence="1">
    <location>
        <begin position="152"/>
        <end position="172"/>
    </location>
</feature>
<feature type="transmembrane region" description="Helical" evidence="1">
    <location>
        <begin position="192"/>
        <end position="211"/>
    </location>
</feature>
<gene>
    <name evidence="2" type="ORF">K1X11_019660</name>
</gene>
<feature type="transmembrane region" description="Helical" evidence="1">
    <location>
        <begin position="50"/>
        <end position="69"/>
    </location>
</feature>
<keyword evidence="1" id="KW-0472">Membrane</keyword>
<evidence type="ECO:0000256" key="1">
    <source>
        <dbReference type="SAM" id="Phobius"/>
    </source>
</evidence>